<evidence type="ECO:0000256" key="1">
    <source>
        <dbReference type="SAM" id="MobiDB-lite"/>
    </source>
</evidence>
<dbReference type="OrthoDB" id="9931119at2"/>
<reference evidence="4" key="1">
    <citation type="submission" date="2015-01" db="EMBL/GenBank/DDBJ databases">
        <authorList>
            <person name="MANFREDI Pablo"/>
        </authorList>
    </citation>
    <scope>NUCLEOTIDE SEQUENCE [LARGE SCALE GENOMIC DNA]</scope>
    <source>
        <strain evidence="4">Ccy74</strain>
    </source>
</reference>
<feature type="transmembrane region" description="Helical" evidence="2">
    <location>
        <begin position="48"/>
        <end position="68"/>
    </location>
</feature>
<feature type="region of interest" description="Disordered" evidence="1">
    <location>
        <begin position="1"/>
        <end position="29"/>
    </location>
</feature>
<keyword evidence="2" id="KW-0472">Membrane</keyword>
<accession>A0A0B7HEE2</accession>
<dbReference type="EMBL" id="CDOG01000019">
    <property type="protein sequence ID" value="CEN37625.1"/>
    <property type="molecule type" value="Genomic_DNA"/>
</dbReference>
<gene>
    <name evidence="3" type="ORF">CCYN74_260004</name>
</gene>
<dbReference type="RefSeq" id="WP_041996497.1">
    <property type="nucleotide sequence ID" value="NZ_CDOG01000019.1"/>
</dbReference>
<dbReference type="AlphaFoldDB" id="A0A0B7HEE2"/>
<sequence length="72" mass="7659">MSFSKKAGKIQVTSSDIESRKQSEKTSKQIDSAIDNTIDGAKGCFDDALKGCGCVLVLIGAGIIYLIYKIVS</sequence>
<feature type="compositionally biased region" description="Basic and acidic residues" evidence="1">
    <location>
        <begin position="17"/>
        <end position="28"/>
    </location>
</feature>
<organism evidence="3 4">
    <name type="scientific">Capnocytophaga cynodegmi</name>
    <dbReference type="NCBI Taxonomy" id="28189"/>
    <lineage>
        <taxon>Bacteria</taxon>
        <taxon>Pseudomonadati</taxon>
        <taxon>Bacteroidota</taxon>
        <taxon>Flavobacteriia</taxon>
        <taxon>Flavobacteriales</taxon>
        <taxon>Flavobacteriaceae</taxon>
        <taxon>Capnocytophaga</taxon>
    </lineage>
</organism>
<protein>
    <submittedName>
        <fullName evidence="3">Uncharacterized protein</fullName>
    </submittedName>
</protein>
<dbReference type="Proteomes" id="UP000038083">
    <property type="component" value="Unassembled WGS sequence"/>
</dbReference>
<keyword evidence="2" id="KW-1133">Transmembrane helix</keyword>
<name>A0A0B7HEE2_9FLAO</name>
<evidence type="ECO:0000313" key="3">
    <source>
        <dbReference type="EMBL" id="CEN37625.1"/>
    </source>
</evidence>
<evidence type="ECO:0000256" key="2">
    <source>
        <dbReference type="SAM" id="Phobius"/>
    </source>
</evidence>
<evidence type="ECO:0000313" key="4">
    <source>
        <dbReference type="Proteomes" id="UP000038083"/>
    </source>
</evidence>
<proteinExistence type="predicted"/>
<keyword evidence="2" id="KW-0812">Transmembrane</keyword>